<dbReference type="AlphaFoldDB" id="M0AIX1"/>
<evidence type="ECO:0000256" key="1">
    <source>
        <dbReference type="SAM" id="MobiDB-lite"/>
    </source>
</evidence>
<dbReference type="PATRIC" id="fig|29540.5.peg.3465"/>
<gene>
    <name evidence="2" type="ORF">C481_17012</name>
</gene>
<accession>M0AIX1</accession>
<dbReference type="InterPro" id="IPR043851">
    <property type="entry name" value="DUF5813"/>
</dbReference>
<name>M0AIX1_NATA1</name>
<dbReference type="Pfam" id="PF19130">
    <property type="entry name" value="DUF5813"/>
    <property type="match status" value="1"/>
</dbReference>
<evidence type="ECO:0000313" key="2">
    <source>
        <dbReference type="EMBL" id="ELY98645.1"/>
    </source>
</evidence>
<proteinExistence type="predicted"/>
<evidence type="ECO:0000313" key="3">
    <source>
        <dbReference type="Proteomes" id="UP000011554"/>
    </source>
</evidence>
<sequence length="222" mass="24016">MASYSGDNYRLTCTDGETPSPKRELISKTGTERAANVTPFPTRRVFLPTLMTTLPDPIDRELAAHEDFEAVDDDRYALTTTVFDAIVTAADAAGKRDGRVTITVTLPTLDAAVAGETVAPVVADGWFETLERRLEDVFTVAQTDTHDEPQIDRDAGAVTVALEFTAWDARDGVEDAKALIEFVEGTFAQGIVPGYEYSGPAATLLESAQDRGQQPQNSDTPM</sequence>
<reference evidence="2 3" key="1">
    <citation type="journal article" date="2014" name="PLoS Genet.">
        <title>Phylogenetically driven sequencing of extremely halophilic archaea reveals strategies for static and dynamic osmo-response.</title>
        <authorList>
            <person name="Becker E.A."/>
            <person name="Seitzer P.M."/>
            <person name="Tritt A."/>
            <person name="Larsen D."/>
            <person name="Krusor M."/>
            <person name="Yao A.I."/>
            <person name="Wu D."/>
            <person name="Madern D."/>
            <person name="Eisen J.A."/>
            <person name="Darling A.E."/>
            <person name="Facciotti M.T."/>
        </authorList>
    </citation>
    <scope>NUCLEOTIDE SEQUENCE [LARGE SCALE GENOMIC DNA]</scope>
    <source>
        <strain evidence="2 3">DSM 12278</strain>
    </source>
</reference>
<dbReference type="Proteomes" id="UP000011554">
    <property type="component" value="Unassembled WGS sequence"/>
</dbReference>
<protein>
    <submittedName>
        <fullName evidence="2">Uncharacterized protein</fullName>
    </submittedName>
</protein>
<keyword evidence="3" id="KW-1185">Reference proteome</keyword>
<dbReference type="EMBL" id="AOIO01000038">
    <property type="protein sequence ID" value="ELY98645.1"/>
    <property type="molecule type" value="Genomic_DNA"/>
</dbReference>
<comment type="caution">
    <text evidence="2">The sequence shown here is derived from an EMBL/GenBank/DDBJ whole genome shotgun (WGS) entry which is preliminary data.</text>
</comment>
<feature type="region of interest" description="Disordered" evidence="1">
    <location>
        <begin position="1"/>
        <end position="24"/>
    </location>
</feature>
<dbReference type="eggNOG" id="arCOG04764">
    <property type="taxonomic scope" value="Archaea"/>
</dbReference>
<organism evidence="2 3">
    <name type="scientific">Natrialba asiatica (strain ATCC 700177 / DSM 12278 / JCM 9576 / FERM P-10747 / NBRC 102637 / 172P1)</name>
    <dbReference type="NCBI Taxonomy" id="29540"/>
    <lineage>
        <taxon>Archaea</taxon>
        <taxon>Methanobacteriati</taxon>
        <taxon>Methanobacteriota</taxon>
        <taxon>Stenosarchaea group</taxon>
        <taxon>Halobacteria</taxon>
        <taxon>Halobacteriales</taxon>
        <taxon>Natrialbaceae</taxon>
        <taxon>Natrialba</taxon>
    </lineage>
</organism>